<evidence type="ECO:0000313" key="1">
    <source>
        <dbReference type="EMBL" id="SHK89238.1"/>
    </source>
</evidence>
<gene>
    <name evidence="1" type="ORF">SAMN05216369_3510</name>
</gene>
<dbReference type="OrthoDB" id="6198716at2"/>
<accession>A0A1M6W6G5</accession>
<reference evidence="2" key="1">
    <citation type="submission" date="2016-11" db="EMBL/GenBank/DDBJ databases">
        <authorList>
            <person name="Varghese N."/>
            <person name="Submissions S."/>
        </authorList>
    </citation>
    <scope>NUCLEOTIDE SEQUENCE [LARGE SCALE GENOMIC DNA]</scope>
    <source>
        <strain evidence="2">CGMCC 1.10835</strain>
    </source>
</reference>
<dbReference type="AlphaFoldDB" id="A0A1M6W6G5"/>
<keyword evidence="2" id="KW-1185">Reference proteome</keyword>
<dbReference type="EMBL" id="FRAQ01000006">
    <property type="protein sequence ID" value="SHK89238.1"/>
    <property type="molecule type" value="Genomic_DNA"/>
</dbReference>
<sequence>MQNDNPNTERYITIARACLKAINDTTKNSGDREQKIQAVYQAIDSAFQAEFADYRESVAIMATVLERIASGQLDGEKAADLARKTLDQQPENTRKSMMH</sequence>
<protein>
    <submittedName>
        <fullName evidence="1">Uncharacterized protein</fullName>
    </submittedName>
</protein>
<dbReference type="RefSeq" id="WP_072799849.1">
    <property type="nucleotide sequence ID" value="NZ_FRAQ01000006.1"/>
</dbReference>
<dbReference type="Proteomes" id="UP000184497">
    <property type="component" value="Unassembled WGS sequence"/>
</dbReference>
<proteinExistence type="predicted"/>
<organism evidence="1 2">
    <name type="scientific">Marinobacter antarcticus</name>
    <dbReference type="NCBI Taxonomy" id="564117"/>
    <lineage>
        <taxon>Bacteria</taxon>
        <taxon>Pseudomonadati</taxon>
        <taxon>Pseudomonadota</taxon>
        <taxon>Gammaproteobacteria</taxon>
        <taxon>Pseudomonadales</taxon>
        <taxon>Marinobacteraceae</taxon>
        <taxon>Marinobacter</taxon>
    </lineage>
</organism>
<name>A0A1M6W6G5_9GAMM</name>
<evidence type="ECO:0000313" key="2">
    <source>
        <dbReference type="Proteomes" id="UP000184497"/>
    </source>
</evidence>